<dbReference type="Proteomes" id="UP000275024">
    <property type="component" value="Unassembled WGS sequence"/>
</dbReference>
<dbReference type="EMBL" id="RBDX01000015">
    <property type="protein sequence ID" value="RKN07377.1"/>
    <property type="molecule type" value="Genomic_DNA"/>
</dbReference>
<dbReference type="AlphaFoldDB" id="A0A3A9WMI3"/>
<dbReference type="InterPro" id="IPR045425">
    <property type="entry name" value="DUF6508"/>
</dbReference>
<evidence type="ECO:0000313" key="2">
    <source>
        <dbReference type="EMBL" id="RKN19604.1"/>
    </source>
</evidence>
<protein>
    <submittedName>
        <fullName evidence="1">Uncharacterized protein</fullName>
    </submittedName>
</protein>
<accession>A0A3A9WMI3</accession>
<sequence length="147" mass="15858">MSEDGDPDDAALLAGLDTTAQAWARLLALADRFADEPHADDDYRWTRSERGADGVVRIGCPVYGERVVQARRALAEVGAVTPAYHWMRRRVPYDGGALSPGDAVRMATAVVRGERFNDGFIGRAVESGALAAILAALATWYRDRPGA</sequence>
<dbReference type="Pfam" id="PF20118">
    <property type="entry name" value="DUF6508"/>
    <property type="match status" value="1"/>
</dbReference>
<name>A0A3A9WMI3_9ACTN</name>
<dbReference type="RefSeq" id="WP_120698474.1">
    <property type="nucleotide sequence ID" value="NZ_RBDX01000015.1"/>
</dbReference>
<dbReference type="OrthoDB" id="3298677at2"/>
<evidence type="ECO:0000313" key="1">
    <source>
        <dbReference type="EMBL" id="RKN07377.1"/>
    </source>
</evidence>
<dbReference type="Proteomes" id="UP000268652">
    <property type="component" value="Unassembled WGS sequence"/>
</dbReference>
<reference evidence="3 4" key="1">
    <citation type="submission" date="2018-09" db="EMBL/GenBank/DDBJ databases">
        <title>Streptomyces sp. nov. DS1-2, an endophytic actinomycete isolated from roots of Dendrobium scabrilingue.</title>
        <authorList>
            <person name="Kuncharoen N."/>
            <person name="Kudo T."/>
            <person name="Ohkuma M."/>
            <person name="Yuki M."/>
            <person name="Tanasupawat S."/>
        </authorList>
    </citation>
    <scope>NUCLEOTIDE SEQUENCE [LARGE SCALE GENOMIC DNA]</scope>
    <source>
        <strain evidence="1 4">AZ1-7</strain>
        <strain evidence="2 3">DS1-2</strain>
    </source>
</reference>
<proteinExistence type="predicted"/>
<organism evidence="1 4">
    <name type="scientific">Streptomyces radicis</name>
    <dbReference type="NCBI Taxonomy" id="1750517"/>
    <lineage>
        <taxon>Bacteria</taxon>
        <taxon>Bacillati</taxon>
        <taxon>Actinomycetota</taxon>
        <taxon>Actinomycetes</taxon>
        <taxon>Kitasatosporales</taxon>
        <taxon>Streptomycetaceae</taxon>
        <taxon>Streptomyces</taxon>
    </lineage>
</organism>
<comment type="caution">
    <text evidence="1">The sequence shown here is derived from an EMBL/GenBank/DDBJ whole genome shotgun (WGS) entry which is preliminary data.</text>
</comment>
<evidence type="ECO:0000313" key="3">
    <source>
        <dbReference type="Proteomes" id="UP000268652"/>
    </source>
</evidence>
<keyword evidence="3" id="KW-1185">Reference proteome</keyword>
<gene>
    <name evidence="2" type="ORF">D7318_19870</name>
    <name evidence="1" type="ORF">D7319_18655</name>
</gene>
<evidence type="ECO:0000313" key="4">
    <source>
        <dbReference type="Proteomes" id="UP000275024"/>
    </source>
</evidence>
<dbReference type="EMBL" id="RBDY01000015">
    <property type="protein sequence ID" value="RKN19604.1"/>
    <property type="molecule type" value="Genomic_DNA"/>
</dbReference>